<organism evidence="2 3">
    <name type="scientific">Caerostris extrusa</name>
    <name type="common">Bark spider</name>
    <name type="synonym">Caerostris bankana</name>
    <dbReference type="NCBI Taxonomy" id="172846"/>
    <lineage>
        <taxon>Eukaryota</taxon>
        <taxon>Metazoa</taxon>
        <taxon>Ecdysozoa</taxon>
        <taxon>Arthropoda</taxon>
        <taxon>Chelicerata</taxon>
        <taxon>Arachnida</taxon>
        <taxon>Araneae</taxon>
        <taxon>Araneomorphae</taxon>
        <taxon>Entelegynae</taxon>
        <taxon>Araneoidea</taxon>
        <taxon>Araneidae</taxon>
        <taxon>Caerostris</taxon>
    </lineage>
</organism>
<dbReference type="Proteomes" id="UP001054945">
    <property type="component" value="Unassembled WGS sequence"/>
</dbReference>
<dbReference type="EMBL" id="BPLR01021201">
    <property type="protein sequence ID" value="GIX87056.1"/>
    <property type="molecule type" value="Genomic_DNA"/>
</dbReference>
<keyword evidence="1" id="KW-0175">Coiled coil</keyword>
<accession>A0AAV4NTW7</accession>
<name>A0AAV4NTW7_CAEEX</name>
<feature type="coiled-coil region" evidence="1">
    <location>
        <begin position="771"/>
        <end position="798"/>
    </location>
</feature>
<dbReference type="AlphaFoldDB" id="A0AAV4NTW7"/>
<keyword evidence="3" id="KW-1185">Reference proteome</keyword>
<sequence>MLTPNPINERGFMNFCPKFPTRSGTDFQRQIVLHCELIPVNLKQELYERFMYCIPIDTGLHLQNSALAEILKKTAIAEEEEGEKNYSENLFFAKQDLKNSEISKATKSLLNELTRFNEYQIEMCRNINNVRLRINYYNEDREEDALERKDIILTILTTFEKYFDSMKEESEISIDLKDCLPRFEEFCLHRDYFDKIDFSSAIMFFDNLFLLKERLELPEKVYLEIESKFFLFIFCRKYLERYDQQTNFQGASRWITFQERLALKEQVCIFKKILEETEISKNNVVQSLPESQVRTLINMPQIYGQFVLVRLETYLNIATEVPVRDVKSILIIERCLIVIGECFKETDFKSIQMILPLALPKEFVSISKQIRNTVAHLKDYEIPFRNIAGQDVELFVKIQNDLLEFKNLISPIVLAHRYQMNQFLFLHSAKSVCKARKKSNLKIHEPIMKAILPPPEKKRNEICERSSDLQKQWKNYFNIMNDSLKKEIELLNQQNKITDKCTNTNTVVTSINADGSSISENIPNVNLTEHSTGKNIPENVRNDVSGVCNEKCPILSAVTVDQHNPMITFIDSGVPFTTDTNIGIFANKKQENMSMDENTQKSLKKKINFVDKEVNTECIENLNFDILIDDDDTCDDIPESEAYTETQCCGMNEEDSQLASDISVDRDWLVASVFNTSEDSVISNERESSEEMTRNMNALIGNSRMILEKYKTITDDMFQKFPGKKEDLDFCFENINKYCMILKGRKFLNQKEKDTILQSIPDKYKNTSSVKERLKTLLENATALTEEIESELLKLTLKKM</sequence>
<protein>
    <submittedName>
        <fullName evidence="2">Uncharacterized protein</fullName>
    </submittedName>
</protein>
<proteinExistence type="predicted"/>
<evidence type="ECO:0000256" key="1">
    <source>
        <dbReference type="SAM" id="Coils"/>
    </source>
</evidence>
<evidence type="ECO:0000313" key="2">
    <source>
        <dbReference type="EMBL" id="GIX87056.1"/>
    </source>
</evidence>
<comment type="caution">
    <text evidence="2">The sequence shown here is derived from an EMBL/GenBank/DDBJ whole genome shotgun (WGS) entry which is preliminary data.</text>
</comment>
<reference evidence="2 3" key="1">
    <citation type="submission" date="2021-06" db="EMBL/GenBank/DDBJ databases">
        <title>Caerostris extrusa draft genome.</title>
        <authorList>
            <person name="Kono N."/>
            <person name="Arakawa K."/>
        </authorList>
    </citation>
    <scope>NUCLEOTIDE SEQUENCE [LARGE SCALE GENOMIC DNA]</scope>
</reference>
<gene>
    <name evidence="2" type="primary">AVEN_74231_1</name>
    <name evidence="2" type="ORF">CEXT_161921</name>
</gene>
<evidence type="ECO:0000313" key="3">
    <source>
        <dbReference type="Proteomes" id="UP001054945"/>
    </source>
</evidence>